<gene>
    <name evidence="3" type="ORF">CSSPJE1EN1_LOCUS4806</name>
</gene>
<dbReference type="SMART" id="SM00256">
    <property type="entry name" value="FBOX"/>
    <property type="match status" value="1"/>
</dbReference>
<feature type="region of interest" description="Disordered" evidence="1">
    <location>
        <begin position="309"/>
        <end position="333"/>
    </location>
</feature>
<feature type="compositionally biased region" description="Low complexity" evidence="1">
    <location>
        <begin position="315"/>
        <end position="326"/>
    </location>
</feature>
<dbReference type="SUPFAM" id="SSF109843">
    <property type="entry name" value="CAPPD, an extracellular domain of amyloid beta A4 protein"/>
    <property type="match status" value="1"/>
</dbReference>
<feature type="region of interest" description="Disordered" evidence="1">
    <location>
        <begin position="103"/>
        <end position="139"/>
    </location>
</feature>
<dbReference type="PANTHER" id="PTHR46407:SF3">
    <property type="entry name" value="OS02G0208700 PROTEIN"/>
    <property type="match status" value="1"/>
</dbReference>
<dbReference type="EMBL" id="OZ020107">
    <property type="protein sequence ID" value="CAK9259328.1"/>
    <property type="molecule type" value="Genomic_DNA"/>
</dbReference>
<name>A0ABP0VXU9_9BRYO</name>
<protein>
    <recommendedName>
        <fullName evidence="2">F-box domain-containing protein</fullName>
    </recommendedName>
</protein>
<evidence type="ECO:0000313" key="3">
    <source>
        <dbReference type="EMBL" id="CAK9259328.1"/>
    </source>
</evidence>
<dbReference type="InterPro" id="IPR044595">
    <property type="entry name" value="KMD1-4"/>
</dbReference>
<dbReference type="PANTHER" id="PTHR46407">
    <property type="entry name" value="OS02G0208700 PROTEIN"/>
    <property type="match status" value="1"/>
</dbReference>
<reference evidence="3" key="1">
    <citation type="submission" date="2024-02" db="EMBL/GenBank/DDBJ databases">
        <authorList>
            <consortium name="ELIXIR-Norway"/>
            <consortium name="Elixir Norway"/>
        </authorList>
    </citation>
    <scope>NUCLEOTIDE SEQUENCE</scope>
</reference>
<keyword evidence="4" id="KW-1185">Reference proteome</keyword>
<dbReference type="Pfam" id="PF00646">
    <property type="entry name" value="F-box"/>
    <property type="match status" value="1"/>
</dbReference>
<dbReference type="CDD" id="cd22152">
    <property type="entry name" value="F-box_AtAFR-like"/>
    <property type="match status" value="1"/>
</dbReference>
<evidence type="ECO:0000256" key="1">
    <source>
        <dbReference type="SAM" id="MobiDB-lite"/>
    </source>
</evidence>
<dbReference type="Proteomes" id="UP001497444">
    <property type="component" value="Chromosome 12"/>
</dbReference>
<dbReference type="InterPro" id="IPR015915">
    <property type="entry name" value="Kelch-typ_b-propeller"/>
</dbReference>
<dbReference type="InterPro" id="IPR006652">
    <property type="entry name" value="Kelch_1"/>
</dbReference>
<dbReference type="InterPro" id="IPR001810">
    <property type="entry name" value="F-box_dom"/>
</dbReference>
<dbReference type="SMART" id="SM00612">
    <property type="entry name" value="Kelch"/>
    <property type="match status" value="3"/>
</dbReference>
<evidence type="ECO:0000313" key="4">
    <source>
        <dbReference type="Proteomes" id="UP001497444"/>
    </source>
</evidence>
<organism evidence="3 4">
    <name type="scientific">Sphagnum jensenii</name>
    <dbReference type="NCBI Taxonomy" id="128206"/>
    <lineage>
        <taxon>Eukaryota</taxon>
        <taxon>Viridiplantae</taxon>
        <taxon>Streptophyta</taxon>
        <taxon>Embryophyta</taxon>
        <taxon>Bryophyta</taxon>
        <taxon>Sphagnophytina</taxon>
        <taxon>Sphagnopsida</taxon>
        <taxon>Sphagnales</taxon>
        <taxon>Sphagnaceae</taxon>
        <taxon>Sphagnum</taxon>
    </lineage>
</organism>
<feature type="domain" description="F-box" evidence="2">
    <location>
        <begin position="36"/>
        <end position="82"/>
    </location>
</feature>
<dbReference type="SUPFAM" id="SSF117281">
    <property type="entry name" value="Kelch motif"/>
    <property type="match status" value="1"/>
</dbReference>
<dbReference type="Gene3D" id="2.120.10.80">
    <property type="entry name" value="Kelch-type beta propeller"/>
    <property type="match status" value="1"/>
</dbReference>
<feature type="compositionally biased region" description="Low complexity" evidence="1">
    <location>
        <begin position="109"/>
        <end position="127"/>
    </location>
</feature>
<sequence>MDICELAASVRSCRSSSVNEKRQRMDQMPLYEIADEELIPGLPNDVALQCLVRIPVQAHAQLQRVSRKWRELVNSSQYYEERKREGTTMHFVCTVQALDQQSKIKRRQQQQQQSTTTASNSPSAASSSPPPPPPVLGVSVLNPRERTREQRLPHILQHPHGLPLFCRLVGVNGKLVVLGGWDPVTWETLRSVYVYHFSSQSWRRGADIPSTRSSFACGVLNDRYVFVAGGHDNRKSALATAEVYDLEKDEWRILPRMSEERDESIAVNLNGKLYVISGYSTEVPGQFLKSADVYEPEKNSWTRIEDMWSRPSSMQQRQQQQQQQQQAEDHDLSSSSAGRVFTVLSGTLYSLDHNTLFSYSATNNTWSSVATLPSAADHDQLQLGLELNAAGAVCSLTAVKDSLLLLLAAGPSAAAASSSRMSSSSRAQEVPDHHQAFKAFVYKPPSPFRLSTAAAAAEELLQEGGSRFSSCTTQWEAIGCKANGFLSVPQFACAVEV</sequence>
<dbReference type="SUPFAM" id="SSF81383">
    <property type="entry name" value="F-box domain"/>
    <property type="match status" value="1"/>
</dbReference>
<dbReference type="Pfam" id="PF24681">
    <property type="entry name" value="Kelch_KLHDC2_KLHL20_DRC7"/>
    <property type="match status" value="1"/>
</dbReference>
<dbReference type="PROSITE" id="PS50181">
    <property type="entry name" value="FBOX"/>
    <property type="match status" value="1"/>
</dbReference>
<accession>A0ABP0VXU9</accession>
<dbReference type="InterPro" id="IPR036047">
    <property type="entry name" value="F-box-like_dom_sf"/>
</dbReference>
<evidence type="ECO:0000259" key="2">
    <source>
        <dbReference type="PROSITE" id="PS50181"/>
    </source>
</evidence>
<dbReference type="InterPro" id="IPR036176">
    <property type="entry name" value="E2_sf"/>
</dbReference>
<proteinExistence type="predicted"/>